<dbReference type="OrthoDB" id="554695at2"/>
<feature type="transmembrane region" description="Helical" evidence="8">
    <location>
        <begin position="78"/>
        <end position="98"/>
    </location>
</feature>
<feature type="transmembrane region" description="Helical" evidence="8">
    <location>
        <begin position="45"/>
        <end position="66"/>
    </location>
</feature>
<evidence type="ECO:0000256" key="1">
    <source>
        <dbReference type="ARBA" id="ARBA00004651"/>
    </source>
</evidence>
<reference evidence="9 10" key="1">
    <citation type="submission" date="2018-12" db="EMBL/GenBank/DDBJ databases">
        <authorList>
            <consortium name="Pathogen Informatics"/>
        </authorList>
    </citation>
    <scope>NUCLEOTIDE SEQUENCE [LARGE SCALE GENOMIC DNA]</scope>
    <source>
        <strain evidence="9 10">NCTC12871</strain>
    </source>
</reference>
<keyword evidence="3" id="KW-0813">Transport</keyword>
<keyword evidence="10" id="KW-1185">Reference proteome</keyword>
<keyword evidence="6 8" id="KW-1133">Transmembrane helix</keyword>
<comment type="subcellular location">
    <subcellularLocation>
        <location evidence="1 8">Cell membrane</location>
        <topology evidence="1 8">Multi-pass membrane protein</topology>
    </subcellularLocation>
</comment>
<keyword evidence="4 8" id="KW-1003">Cell membrane</keyword>
<name>A0A448TRT1_9PAST</name>
<dbReference type="PANTHER" id="PTHR30269:SF0">
    <property type="entry name" value="MEMBRANE TRANSPORTER PROTEIN YFCA-RELATED"/>
    <property type="match status" value="1"/>
</dbReference>
<dbReference type="InterPro" id="IPR002781">
    <property type="entry name" value="TM_pro_TauE-like"/>
</dbReference>
<evidence type="ECO:0000313" key="10">
    <source>
        <dbReference type="Proteomes" id="UP000279799"/>
    </source>
</evidence>
<feature type="transmembrane region" description="Helical" evidence="8">
    <location>
        <begin position="104"/>
        <end position="120"/>
    </location>
</feature>
<evidence type="ECO:0000313" key="9">
    <source>
        <dbReference type="EMBL" id="VEJ08690.1"/>
    </source>
</evidence>
<feature type="transmembrane region" description="Helical" evidence="8">
    <location>
        <begin position="7"/>
        <end position="33"/>
    </location>
</feature>
<evidence type="ECO:0000256" key="2">
    <source>
        <dbReference type="ARBA" id="ARBA00009142"/>
    </source>
</evidence>
<dbReference type="KEGG" id="adp:NCTC12871_00095"/>
<feature type="transmembrane region" description="Helical" evidence="8">
    <location>
        <begin position="230"/>
        <end position="248"/>
    </location>
</feature>
<sequence>MSFGIEIFIILFFVACFAGFLDAMAGGGGLITIPALFMAGLPPSMVLGTNKLQSTAGAFSASLYFYRSGMIELRDIKLVVLMSFVGGICGATLVQVIHADILKNLLPFLTFIIGLYFLFTPNIGQQPSRRRISYVTFAFSMSLTIGFYDGLFGAGSGSMLCLAFITLLGFSISKATAYAKVLNFASSFASLCCFIIGKEVYFPLGFTMLAGQLIGARLGAKLVVNRGQTFIRPLVVVMSFLLTLKIVYDQGWFNHLSHIL</sequence>
<evidence type="ECO:0000256" key="3">
    <source>
        <dbReference type="ARBA" id="ARBA00022448"/>
    </source>
</evidence>
<dbReference type="Pfam" id="PF01925">
    <property type="entry name" value="TauE"/>
    <property type="match status" value="1"/>
</dbReference>
<evidence type="ECO:0000256" key="5">
    <source>
        <dbReference type="ARBA" id="ARBA00022692"/>
    </source>
</evidence>
<protein>
    <recommendedName>
        <fullName evidence="8">Probable membrane transporter protein</fullName>
    </recommendedName>
</protein>
<gene>
    <name evidence="9" type="primary">yfcA</name>
    <name evidence="9" type="ORF">NCTC12871_00095</name>
</gene>
<organism evidence="9 10">
    <name type="scientific">Actinobacillus delphinicola</name>
    <dbReference type="NCBI Taxonomy" id="51161"/>
    <lineage>
        <taxon>Bacteria</taxon>
        <taxon>Pseudomonadati</taxon>
        <taxon>Pseudomonadota</taxon>
        <taxon>Gammaproteobacteria</taxon>
        <taxon>Pasteurellales</taxon>
        <taxon>Pasteurellaceae</taxon>
        <taxon>Actinobacillus</taxon>
    </lineage>
</organism>
<evidence type="ECO:0000256" key="6">
    <source>
        <dbReference type="ARBA" id="ARBA00022989"/>
    </source>
</evidence>
<keyword evidence="7 8" id="KW-0472">Membrane</keyword>
<evidence type="ECO:0000256" key="8">
    <source>
        <dbReference type="RuleBase" id="RU363041"/>
    </source>
</evidence>
<comment type="similarity">
    <text evidence="2 8">Belongs to the 4-toluene sulfonate uptake permease (TSUP) (TC 2.A.102) family.</text>
</comment>
<dbReference type="Proteomes" id="UP000279799">
    <property type="component" value="Chromosome"/>
</dbReference>
<keyword evidence="5 8" id="KW-0812">Transmembrane</keyword>
<dbReference type="InterPro" id="IPR052017">
    <property type="entry name" value="TSUP"/>
</dbReference>
<dbReference type="PANTHER" id="PTHR30269">
    <property type="entry name" value="TRANSMEMBRANE PROTEIN YFCA"/>
    <property type="match status" value="1"/>
</dbReference>
<dbReference type="RefSeq" id="WP_126597978.1">
    <property type="nucleotide sequence ID" value="NZ_LR134510.1"/>
</dbReference>
<dbReference type="AlphaFoldDB" id="A0A448TRT1"/>
<proteinExistence type="inferred from homology"/>
<dbReference type="EMBL" id="LR134510">
    <property type="protein sequence ID" value="VEJ08690.1"/>
    <property type="molecule type" value="Genomic_DNA"/>
</dbReference>
<feature type="transmembrane region" description="Helical" evidence="8">
    <location>
        <begin position="154"/>
        <end position="170"/>
    </location>
</feature>
<evidence type="ECO:0000256" key="4">
    <source>
        <dbReference type="ARBA" id="ARBA00022475"/>
    </source>
</evidence>
<dbReference type="GO" id="GO:0005886">
    <property type="term" value="C:plasma membrane"/>
    <property type="evidence" value="ECO:0007669"/>
    <property type="project" value="UniProtKB-SubCell"/>
</dbReference>
<evidence type="ECO:0000256" key="7">
    <source>
        <dbReference type="ARBA" id="ARBA00023136"/>
    </source>
</evidence>
<accession>A0A448TRT1</accession>